<feature type="domain" description="Choline/carnitine acyltransferase" evidence="5">
    <location>
        <begin position="27"/>
        <end position="600"/>
    </location>
</feature>
<name>A0A9Q0MSW3_9DIPT</name>
<comment type="similarity">
    <text evidence="1">Belongs to the carnitine/choline acetyltransferase family.</text>
</comment>
<proteinExistence type="inferred from homology"/>
<organism evidence="6 7">
    <name type="scientific">Pseudolycoriella hygida</name>
    <dbReference type="NCBI Taxonomy" id="35572"/>
    <lineage>
        <taxon>Eukaryota</taxon>
        <taxon>Metazoa</taxon>
        <taxon>Ecdysozoa</taxon>
        <taxon>Arthropoda</taxon>
        <taxon>Hexapoda</taxon>
        <taxon>Insecta</taxon>
        <taxon>Pterygota</taxon>
        <taxon>Neoptera</taxon>
        <taxon>Endopterygota</taxon>
        <taxon>Diptera</taxon>
        <taxon>Nematocera</taxon>
        <taxon>Sciaroidea</taxon>
        <taxon>Sciaridae</taxon>
        <taxon>Pseudolycoriella</taxon>
    </lineage>
</organism>
<dbReference type="AlphaFoldDB" id="A0A9Q0MSW3"/>
<evidence type="ECO:0000259" key="5">
    <source>
        <dbReference type="Pfam" id="PF00755"/>
    </source>
</evidence>
<dbReference type="SUPFAM" id="SSF52777">
    <property type="entry name" value="CoA-dependent acyltransferases"/>
    <property type="match status" value="2"/>
</dbReference>
<dbReference type="InterPro" id="IPR000542">
    <property type="entry name" value="Carn_acyl_trans"/>
</dbReference>
<dbReference type="Pfam" id="PF00755">
    <property type="entry name" value="Carn_acyltransf"/>
    <property type="match status" value="1"/>
</dbReference>
<keyword evidence="2" id="KW-0808">Transferase</keyword>
<dbReference type="PANTHER" id="PTHR22589">
    <property type="entry name" value="CARNITINE O-ACYLTRANSFERASE"/>
    <property type="match status" value="1"/>
</dbReference>
<keyword evidence="3" id="KW-0012">Acyltransferase</keyword>
<evidence type="ECO:0000313" key="6">
    <source>
        <dbReference type="EMBL" id="KAJ6637373.1"/>
    </source>
</evidence>
<evidence type="ECO:0000256" key="2">
    <source>
        <dbReference type="ARBA" id="ARBA00022679"/>
    </source>
</evidence>
<dbReference type="InterPro" id="IPR039551">
    <property type="entry name" value="Cho/carn_acyl_trans"/>
</dbReference>
<dbReference type="GO" id="GO:0005777">
    <property type="term" value="C:peroxisome"/>
    <property type="evidence" value="ECO:0007669"/>
    <property type="project" value="TreeGrafter"/>
</dbReference>
<dbReference type="InterPro" id="IPR023213">
    <property type="entry name" value="CAT-like_dom_sf"/>
</dbReference>
<dbReference type="EMBL" id="WJQU01000003">
    <property type="protein sequence ID" value="KAJ6637373.1"/>
    <property type="molecule type" value="Genomic_DNA"/>
</dbReference>
<dbReference type="InterPro" id="IPR042231">
    <property type="entry name" value="Cho/carn_acyl_trans_2"/>
</dbReference>
<evidence type="ECO:0000313" key="7">
    <source>
        <dbReference type="Proteomes" id="UP001151699"/>
    </source>
</evidence>
<protein>
    <submittedName>
        <fullName evidence="6">Peroxisomal carnitine O-octanoyltransferase</fullName>
    </submittedName>
</protein>
<comment type="caution">
    <text evidence="6">The sequence shown here is derived from an EMBL/GenBank/DDBJ whole genome shotgun (WGS) entry which is preliminary data.</text>
</comment>
<dbReference type="GO" id="GO:0008458">
    <property type="term" value="F:carnitine O-octanoyltransferase activity"/>
    <property type="evidence" value="ECO:0007669"/>
    <property type="project" value="TreeGrafter"/>
</dbReference>
<keyword evidence="7" id="KW-1185">Reference proteome</keyword>
<dbReference type="OrthoDB" id="240216at2759"/>
<evidence type="ECO:0000256" key="3">
    <source>
        <dbReference type="ARBA" id="ARBA00023315"/>
    </source>
</evidence>
<dbReference type="Proteomes" id="UP001151699">
    <property type="component" value="Chromosome X"/>
</dbReference>
<sequence length="618" mass="70835">MTNRDRLFLQSENEPNTFAKDDLLPNLPLPSLNETLERYYDSLKPFGNAEQLAKSRKVIENFKNGIGKKLHSILVERTKNHRNWVEKWWEDYAYCTDRTPIIPLCAMAAVLLTESVNVEASPQYRLKGTARLIYSILEHYELIRTERLKPSSNPDGSITFSMFLYRRLYNSLREPGEIMDSIKTYFKTASEGVAPNNIIIMGKGRIFSVDFYLSDGSIMAPAQILAILVEISDKIDASDMHVPIPVLTCDDRSSWAINRKYLKELSPKNAESLKMIEESIMVMTFDEHHPDNWSDAAQHTISGDLHSKWADKSSAMVMFRNGRFGYIGEHSCYDGTVSVMSMMFHILTLLEYPEPDWDSPPSNAKNCITEIRFDVDQRIENEVERVLSFVQETGNSIIVSTTCFSEYGRNFMKIHKLRPDAYIQMILQVVYYKMHSEIVATYESALMRSYYNGRTETVRSVQCETVDWVMSFMNDSENDDTKLRKLRLAVDRQHKLMNDARDGKGIDRHMFGLWCAAYEQNIDIPELYDDPLYKKSGGGGNFVLSSSTLGYSINNGFVGPMVKDGYGIFYTMTSETIWLHVTATRESTTTSAHKFARTFNDTMVDVKNMIDRALSSKL</sequence>
<feature type="active site" description="Proton acceptor" evidence="4">
    <location>
        <position position="330"/>
    </location>
</feature>
<reference evidence="6" key="1">
    <citation type="submission" date="2022-07" db="EMBL/GenBank/DDBJ databases">
        <authorList>
            <person name="Trinca V."/>
            <person name="Uliana J.V.C."/>
            <person name="Torres T.T."/>
            <person name="Ward R.J."/>
            <person name="Monesi N."/>
        </authorList>
    </citation>
    <scope>NUCLEOTIDE SEQUENCE</scope>
    <source>
        <strain evidence="6">HSMRA1968</strain>
        <tissue evidence="6">Whole embryos</tissue>
    </source>
</reference>
<dbReference type="PANTHER" id="PTHR22589:SF67">
    <property type="entry name" value="PEROXISOMAL CARNITINE O-OCTANOYLTRANSFERASE"/>
    <property type="match status" value="1"/>
</dbReference>
<dbReference type="Gene3D" id="3.30.559.70">
    <property type="entry name" value="Choline/Carnitine o-acyltransferase, domain 2"/>
    <property type="match status" value="1"/>
</dbReference>
<gene>
    <name evidence="6" type="primary">Crot</name>
    <name evidence="6" type="ORF">Bhyg_10103</name>
</gene>
<accession>A0A9Q0MSW3</accession>
<evidence type="ECO:0000256" key="4">
    <source>
        <dbReference type="PIRSR" id="PIRSR600542-1"/>
    </source>
</evidence>
<evidence type="ECO:0000256" key="1">
    <source>
        <dbReference type="ARBA" id="ARBA00005232"/>
    </source>
</evidence>
<dbReference type="Gene3D" id="3.30.559.10">
    <property type="entry name" value="Chloramphenicol acetyltransferase-like domain"/>
    <property type="match status" value="1"/>
</dbReference>
<dbReference type="PROSITE" id="PS00439">
    <property type="entry name" value="ACYLTRANSF_C_1"/>
    <property type="match status" value="1"/>
</dbReference>